<keyword evidence="2" id="KW-1185">Reference proteome</keyword>
<organism evidence="1 2">
    <name type="scientific">Aspergillus glaucus CBS 516.65</name>
    <dbReference type="NCBI Taxonomy" id="1160497"/>
    <lineage>
        <taxon>Eukaryota</taxon>
        <taxon>Fungi</taxon>
        <taxon>Dikarya</taxon>
        <taxon>Ascomycota</taxon>
        <taxon>Pezizomycotina</taxon>
        <taxon>Eurotiomycetes</taxon>
        <taxon>Eurotiomycetidae</taxon>
        <taxon>Eurotiales</taxon>
        <taxon>Aspergillaceae</taxon>
        <taxon>Aspergillus</taxon>
        <taxon>Aspergillus subgen. Aspergillus</taxon>
    </lineage>
</organism>
<dbReference type="EMBL" id="KV878894">
    <property type="protein sequence ID" value="OJJ85392.1"/>
    <property type="molecule type" value="Genomic_DNA"/>
</dbReference>
<dbReference type="SUPFAM" id="SSF53167">
    <property type="entry name" value="Purine and uridine phosphorylases"/>
    <property type="match status" value="1"/>
</dbReference>
<protein>
    <recommendedName>
        <fullName evidence="3">Nucleoside phosphorylase domain-containing protein</fullName>
    </recommendedName>
</protein>
<dbReference type="RefSeq" id="XP_022402090.1">
    <property type="nucleotide sequence ID" value="XM_022540423.1"/>
</dbReference>
<dbReference type="VEuPathDB" id="FungiDB:ASPGLDRAFT_123717"/>
<name>A0A1L9VNC3_ASPGL</name>
<dbReference type="PANTHER" id="PTHR46082:SF11">
    <property type="entry name" value="AAA+ ATPASE DOMAIN-CONTAINING PROTEIN-RELATED"/>
    <property type="match status" value="1"/>
</dbReference>
<dbReference type="STRING" id="1160497.A0A1L9VNC3"/>
<sequence length="232" mass="25515">MSGALPLEMAAVELMLDETHEGLPLHPGDDNAYILGNIGGHNIVVAGPNSFITPPDLVLRLLSSFPAIRFGLLVSIGGGVTTKGLDIRLGNIVVGILIGTHGGVVQYDYRKPSHDGSFQQTGITTMPPRIVLMTLSKVRANHEMKESRVSKFLTGLKISNRALAAKFKRPTQTDRLYLSDYIHVNDISDTCDDCDMRSPCSCYWRTAVIIPILKTSTIRHHCHMQHRTAIYP</sequence>
<evidence type="ECO:0000313" key="2">
    <source>
        <dbReference type="Proteomes" id="UP000184300"/>
    </source>
</evidence>
<dbReference type="OrthoDB" id="1577640at2759"/>
<dbReference type="GO" id="GO:0009116">
    <property type="term" value="P:nucleoside metabolic process"/>
    <property type="evidence" value="ECO:0007669"/>
    <property type="project" value="InterPro"/>
</dbReference>
<dbReference type="InterPro" id="IPR053137">
    <property type="entry name" value="NLR-like"/>
</dbReference>
<accession>A0A1L9VNC3</accession>
<dbReference type="Gene3D" id="3.40.50.1580">
    <property type="entry name" value="Nucleoside phosphorylase domain"/>
    <property type="match status" value="1"/>
</dbReference>
<evidence type="ECO:0008006" key="3">
    <source>
        <dbReference type="Google" id="ProtNLM"/>
    </source>
</evidence>
<gene>
    <name evidence="1" type="ORF">ASPGLDRAFT_123717</name>
</gene>
<dbReference type="GeneID" id="34456684"/>
<dbReference type="AlphaFoldDB" id="A0A1L9VNC3"/>
<reference evidence="2" key="1">
    <citation type="journal article" date="2017" name="Genome Biol.">
        <title>Comparative genomics reveals high biological diversity and specific adaptations in the industrially and medically important fungal genus Aspergillus.</title>
        <authorList>
            <person name="de Vries R.P."/>
            <person name="Riley R."/>
            <person name="Wiebenga A."/>
            <person name="Aguilar-Osorio G."/>
            <person name="Amillis S."/>
            <person name="Uchima C.A."/>
            <person name="Anderluh G."/>
            <person name="Asadollahi M."/>
            <person name="Askin M."/>
            <person name="Barry K."/>
            <person name="Battaglia E."/>
            <person name="Bayram O."/>
            <person name="Benocci T."/>
            <person name="Braus-Stromeyer S.A."/>
            <person name="Caldana C."/>
            <person name="Canovas D."/>
            <person name="Cerqueira G.C."/>
            <person name="Chen F."/>
            <person name="Chen W."/>
            <person name="Choi C."/>
            <person name="Clum A."/>
            <person name="Dos Santos R.A."/>
            <person name="Damasio A.R."/>
            <person name="Diallinas G."/>
            <person name="Emri T."/>
            <person name="Fekete E."/>
            <person name="Flipphi M."/>
            <person name="Freyberg S."/>
            <person name="Gallo A."/>
            <person name="Gournas C."/>
            <person name="Habgood R."/>
            <person name="Hainaut M."/>
            <person name="Harispe M.L."/>
            <person name="Henrissat B."/>
            <person name="Hilden K.S."/>
            <person name="Hope R."/>
            <person name="Hossain A."/>
            <person name="Karabika E."/>
            <person name="Karaffa L."/>
            <person name="Karanyi Z."/>
            <person name="Krasevec N."/>
            <person name="Kuo A."/>
            <person name="Kusch H."/>
            <person name="LaButti K."/>
            <person name="Lagendijk E.L."/>
            <person name="Lapidus A."/>
            <person name="Levasseur A."/>
            <person name="Lindquist E."/>
            <person name="Lipzen A."/>
            <person name="Logrieco A.F."/>
            <person name="MacCabe A."/>
            <person name="Maekelae M.R."/>
            <person name="Malavazi I."/>
            <person name="Melin P."/>
            <person name="Meyer V."/>
            <person name="Mielnichuk N."/>
            <person name="Miskei M."/>
            <person name="Molnar A.P."/>
            <person name="Mule G."/>
            <person name="Ngan C.Y."/>
            <person name="Orejas M."/>
            <person name="Orosz E."/>
            <person name="Ouedraogo J.P."/>
            <person name="Overkamp K.M."/>
            <person name="Park H.-S."/>
            <person name="Perrone G."/>
            <person name="Piumi F."/>
            <person name="Punt P.J."/>
            <person name="Ram A.F."/>
            <person name="Ramon A."/>
            <person name="Rauscher S."/>
            <person name="Record E."/>
            <person name="Riano-Pachon D.M."/>
            <person name="Robert V."/>
            <person name="Roehrig J."/>
            <person name="Ruller R."/>
            <person name="Salamov A."/>
            <person name="Salih N.S."/>
            <person name="Samson R.A."/>
            <person name="Sandor E."/>
            <person name="Sanguinetti M."/>
            <person name="Schuetze T."/>
            <person name="Sepcic K."/>
            <person name="Shelest E."/>
            <person name="Sherlock G."/>
            <person name="Sophianopoulou V."/>
            <person name="Squina F.M."/>
            <person name="Sun H."/>
            <person name="Susca A."/>
            <person name="Todd R.B."/>
            <person name="Tsang A."/>
            <person name="Unkles S.E."/>
            <person name="van de Wiele N."/>
            <person name="van Rossen-Uffink D."/>
            <person name="Oliveira J.V."/>
            <person name="Vesth T.C."/>
            <person name="Visser J."/>
            <person name="Yu J.-H."/>
            <person name="Zhou M."/>
            <person name="Andersen M.R."/>
            <person name="Archer D.B."/>
            <person name="Baker S.E."/>
            <person name="Benoit I."/>
            <person name="Brakhage A.A."/>
            <person name="Braus G.H."/>
            <person name="Fischer R."/>
            <person name="Frisvad J.C."/>
            <person name="Goldman G.H."/>
            <person name="Houbraken J."/>
            <person name="Oakley B."/>
            <person name="Pocsi I."/>
            <person name="Scazzocchio C."/>
            <person name="Seiboth B."/>
            <person name="vanKuyk P.A."/>
            <person name="Wortman J."/>
            <person name="Dyer P.S."/>
            <person name="Grigoriev I.V."/>
        </authorList>
    </citation>
    <scope>NUCLEOTIDE SEQUENCE [LARGE SCALE GENOMIC DNA]</scope>
    <source>
        <strain evidence="2">CBS 516.65</strain>
    </source>
</reference>
<dbReference type="GO" id="GO:0003824">
    <property type="term" value="F:catalytic activity"/>
    <property type="evidence" value="ECO:0007669"/>
    <property type="project" value="InterPro"/>
</dbReference>
<proteinExistence type="predicted"/>
<evidence type="ECO:0000313" key="1">
    <source>
        <dbReference type="EMBL" id="OJJ85392.1"/>
    </source>
</evidence>
<dbReference type="InterPro" id="IPR035994">
    <property type="entry name" value="Nucleoside_phosphorylase_sf"/>
</dbReference>
<dbReference type="PANTHER" id="PTHR46082">
    <property type="entry name" value="ATP/GTP-BINDING PROTEIN-RELATED"/>
    <property type="match status" value="1"/>
</dbReference>
<dbReference type="Proteomes" id="UP000184300">
    <property type="component" value="Unassembled WGS sequence"/>
</dbReference>